<evidence type="ECO:0000313" key="5">
    <source>
        <dbReference type="Proteomes" id="UP001150879"/>
    </source>
</evidence>
<evidence type="ECO:0000256" key="3">
    <source>
        <dbReference type="ARBA" id="ARBA00023002"/>
    </source>
</evidence>
<dbReference type="GO" id="GO:0016491">
    <property type="term" value="F:oxidoreductase activity"/>
    <property type="evidence" value="ECO:0007669"/>
    <property type="project" value="UniProtKB-KW"/>
</dbReference>
<dbReference type="InterPro" id="IPR050346">
    <property type="entry name" value="FMO-like"/>
</dbReference>
<dbReference type="InterPro" id="IPR036188">
    <property type="entry name" value="FAD/NAD-bd_sf"/>
</dbReference>
<proteinExistence type="predicted"/>
<sequence>MERVVIVGAGLYGLIAAKTYLQIVGEYNGENKAKSTDEIAQVPLCFTESIEACGTTSESRLLVIDSASDIAGTWAAERLYPNLLSQNSYGLYEFSDLPLSDVVPRADDTHNQFIAGWEINRYLRAWVEKWKLEKHIRLNWKVDDISRLETKEWKLNISVSTSPGRRITIICDKLVLATGLTSVPNMPDTKGSSEACDDSAPVIHAKDVGEWARKHLGYQPLKAPKPKPANVTTKDSTYPQLRSVAIYGGAKSSFDLVHFFATVHRNDPKLHLKSTQENPVQVHWIIRDRGAGPAWMVPPISTLPNGETVASDKAASTRLLTHLTPCCYETPKRLSLGSSGGLYWEGSWLARLFHGNPVGRWWIRWLWRSIDKGLEETAQYGSNPKMEKLRPENSVVSCASGIGIANQGDLWETIRLPHVNVYRLAITDIVATRPEKTTDSSTKASVHLSDGNRIDEVDLVIHATGYKPIVPIRFEPPSLRLELGLLALVDSGGADVRENSDIPTGTPERINVPLESTINGRIQHWEDLDRRSELKVRKILNATRCTLTDWSPPSWAESHKLVPYRLFRRMVAPDLVAQGDRSFATLGVILSSTIAVVAEVQALWVAAFLTGGLDSPVDIKTTPGKALSLRNFSRENMENAISEDAVLGSLTGTGLEVEAIQYNDTLLRDLGLNPHRLGGGFYTELTGVYGPSVYAGIVDEWKKGRSLAVRKM</sequence>
<name>A0A9W9T229_9EURO</name>
<dbReference type="SUPFAM" id="SSF51905">
    <property type="entry name" value="FAD/NAD(P)-binding domain"/>
    <property type="match status" value="1"/>
</dbReference>
<protein>
    <recommendedName>
        <fullName evidence="6">FAD/NAD(P)-binding domain-containing protein</fullName>
    </recommendedName>
</protein>
<reference evidence="4" key="1">
    <citation type="submission" date="2022-11" db="EMBL/GenBank/DDBJ databases">
        <authorList>
            <person name="Petersen C."/>
        </authorList>
    </citation>
    <scope>NUCLEOTIDE SEQUENCE</scope>
    <source>
        <strain evidence="4">IBT 16849</strain>
    </source>
</reference>
<organism evidence="4 5">
    <name type="scientific">Penicillium cf. griseofulvum</name>
    <dbReference type="NCBI Taxonomy" id="2972120"/>
    <lineage>
        <taxon>Eukaryota</taxon>
        <taxon>Fungi</taxon>
        <taxon>Dikarya</taxon>
        <taxon>Ascomycota</taxon>
        <taxon>Pezizomycotina</taxon>
        <taxon>Eurotiomycetes</taxon>
        <taxon>Eurotiomycetidae</taxon>
        <taxon>Eurotiales</taxon>
        <taxon>Aspergillaceae</taxon>
        <taxon>Penicillium</taxon>
    </lineage>
</organism>
<keyword evidence="3" id="KW-0560">Oxidoreductase</keyword>
<gene>
    <name evidence="4" type="ORF">N7472_002985</name>
</gene>
<keyword evidence="2" id="KW-0274">FAD</keyword>
<evidence type="ECO:0000256" key="2">
    <source>
        <dbReference type="ARBA" id="ARBA00022827"/>
    </source>
</evidence>
<dbReference type="PANTHER" id="PTHR23023">
    <property type="entry name" value="DIMETHYLANILINE MONOOXYGENASE"/>
    <property type="match status" value="1"/>
</dbReference>
<evidence type="ECO:0000313" key="4">
    <source>
        <dbReference type="EMBL" id="KAJ5206537.1"/>
    </source>
</evidence>
<accession>A0A9W9T229</accession>
<dbReference type="EMBL" id="JAPQKP010000002">
    <property type="protein sequence ID" value="KAJ5206537.1"/>
    <property type="molecule type" value="Genomic_DNA"/>
</dbReference>
<evidence type="ECO:0000256" key="1">
    <source>
        <dbReference type="ARBA" id="ARBA00022630"/>
    </source>
</evidence>
<dbReference type="AlphaFoldDB" id="A0A9W9T229"/>
<dbReference type="Proteomes" id="UP001150879">
    <property type="component" value="Unassembled WGS sequence"/>
</dbReference>
<reference evidence="4" key="2">
    <citation type="journal article" date="2023" name="IMA Fungus">
        <title>Comparative genomic study of the Penicillium genus elucidates a diverse pangenome and 15 lateral gene transfer events.</title>
        <authorList>
            <person name="Petersen C."/>
            <person name="Sorensen T."/>
            <person name="Nielsen M.R."/>
            <person name="Sondergaard T.E."/>
            <person name="Sorensen J.L."/>
            <person name="Fitzpatrick D.A."/>
            <person name="Frisvad J.C."/>
            <person name="Nielsen K.L."/>
        </authorList>
    </citation>
    <scope>NUCLEOTIDE SEQUENCE</scope>
    <source>
        <strain evidence="4">IBT 16849</strain>
    </source>
</reference>
<keyword evidence="1" id="KW-0285">Flavoprotein</keyword>
<keyword evidence="5" id="KW-1185">Reference proteome</keyword>
<dbReference type="Gene3D" id="3.50.50.60">
    <property type="entry name" value="FAD/NAD(P)-binding domain"/>
    <property type="match status" value="1"/>
</dbReference>
<comment type="caution">
    <text evidence="4">The sequence shown here is derived from an EMBL/GenBank/DDBJ whole genome shotgun (WGS) entry which is preliminary data.</text>
</comment>
<evidence type="ECO:0008006" key="6">
    <source>
        <dbReference type="Google" id="ProtNLM"/>
    </source>
</evidence>